<feature type="signal peptide" evidence="3">
    <location>
        <begin position="1"/>
        <end position="16"/>
    </location>
</feature>
<keyword evidence="3" id="KW-0732">Signal</keyword>
<keyword evidence="2" id="KW-0472">Membrane</keyword>
<protein>
    <submittedName>
        <fullName evidence="4">Uncharacterized protein</fullName>
    </submittedName>
</protein>
<evidence type="ECO:0000256" key="1">
    <source>
        <dbReference type="SAM" id="MobiDB-lite"/>
    </source>
</evidence>
<keyword evidence="2" id="KW-1133">Transmembrane helix</keyword>
<evidence type="ECO:0000313" key="5">
    <source>
        <dbReference type="Proteomes" id="UP000800082"/>
    </source>
</evidence>
<dbReference type="RefSeq" id="XP_033445139.1">
    <property type="nucleotide sequence ID" value="XM_033598262.1"/>
</dbReference>
<feature type="transmembrane region" description="Helical" evidence="2">
    <location>
        <begin position="64"/>
        <end position="84"/>
    </location>
</feature>
<feature type="chain" id="PRO_5025589915" evidence="3">
    <location>
        <begin position="17"/>
        <end position="173"/>
    </location>
</feature>
<dbReference type="EMBL" id="ML978989">
    <property type="protein sequence ID" value="KAF1924887.1"/>
    <property type="molecule type" value="Genomic_DNA"/>
</dbReference>
<dbReference type="OrthoDB" id="3768278at2759"/>
<sequence>MATTTLLILFATLAQASLTPPLPPIIAREDFHNSTNYTNISVGQNTTYPGAESLRDYDTAAYKIYIAFMVFGTISAALMLPVIYSSDALHWRRQKKHETATRQRKKDVAEATARKRQMQRETTRPQQAHTCAAYAFIPATANIAMKIVGPTAHTSDRSGVYPTASCSVSGCKM</sequence>
<dbReference type="AlphaFoldDB" id="A0A6A5RH06"/>
<feature type="compositionally biased region" description="Basic and acidic residues" evidence="1">
    <location>
        <begin position="97"/>
        <end position="123"/>
    </location>
</feature>
<keyword evidence="2" id="KW-0812">Transmembrane</keyword>
<evidence type="ECO:0000256" key="3">
    <source>
        <dbReference type="SAM" id="SignalP"/>
    </source>
</evidence>
<evidence type="ECO:0000256" key="2">
    <source>
        <dbReference type="SAM" id="Phobius"/>
    </source>
</evidence>
<name>A0A6A5RH06_9PLEO</name>
<accession>A0A6A5RH06</accession>
<keyword evidence="5" id="KW-1185">Reference proteome</keyword>
<evidence type="ECO:0000313" key="4">
    <source>
        <dbReference type="EMBL" id="KAF1924887.1"/>
    </source>
</evidence>
<dbReference type="Proteomes" id="UP000800082">
    <property type="component" value="Unassembled WGS sequence"/>
</dbReference>
<dbReference type="GeneID" id="54355929"/>
<gene>
    <name evidence="4" type="ORF">M421DRAFT_95043</name>
</gene>
<feature type="region of interest" description="Disordered" evidence="1">
    <location>
        <begin position="95"/>
        <end position="126"/>
    </location>
</feature>
<reference evidence="4" key="1">
    <citation type="journal article" date="2020" name="Stud. Mycol.">
        <title>101 Dothideomycetes genomes: a test case for predicting lifestyles and emergence of pathogens.</title>
        <authorList>
            <person name="Haridas S."/>
            <person name="Albert R."/>
            <person name="Binder M."/>
            <person name="Bloem J."/>
            <person name="Labutti K."/>
            <person name="Salamov A."/>
            <person name="Andreopoulos B."/>
            <person name="Baker S."/>
            <person name="Barry K."/>
            <person name="Bills G."/>
            <person name="Bluhm B."/>
            <person name="Cannon C."/>
            <person name="Castanera R."/>
            <person name="Culley D."/>
            <person name="Daum C."/>
            <person name="Ezra D."/>
            <person name="Gonzalez J."/>
            <person name="Henrissat B."/>
            <person name="Kuo A."/>
            <person name="Liang C."/>
            <person name="Lipzen A."/>
            <person name="Lutzoni F."/>
            <person name="Magnuson J."/>
            <person name="Mondo S."/>
            <person name="Nolan M."/>
            <person name="Ohm R."/>
            <person name="Pangilinan J."/>
            <person name="Park H.-J."/>
            <person name="Ramirez L."/>
            <person name="Alfaro M."/>
            <person name="Sun H."/>
            <person name="Tritt A."/>
            <person name="Yoshinaga Y."/>
            <person name="Zwiers L.-H."/>
            <person name="Turgeon B."/>
            <person name="Goodwin S."/>
            <person name="Spatafora J."/>
            <person name="Crous P."/>
            <person name="Grigoriev I."/>
        </authorList>
    </citation>
    <scope>NUCLEOTIDE SEQUENCE</scope>
    <source>
        <strain evidence="4">CBS 183.55</strain>
    </source>
</reference>
<organism evidence="4 5">
    <name type="scientific">Didymella exigua CBS 183.55</name>
    <dbReference type="NCBI Taxonomy" id="1150837"/>
    <lineage>
        <taxon>Eukaryota</taxon>
        <taxon>Fungi</taxon>
        <taxon>Dikarya</taxon>
        <taxon>Ascomycota</taxon>
        <taxon>Pezizomycotina</taxon>
        <taxon>Dothideomycetes</taxon>
        <taxon>Pleosporomycetidae</taxon>
        <taxon>Pleosporales</taxon>
        <taxon>Pleosporineae</taxon>
        <taxon>Didymellaceae</taxon>
        <taxon>Didymella</taxon>
    </lineage>
</organism>
<proteinExistence type="predicted"/>